<dbReference type="InterPro" id="IPR003607">
    <property type="entry name" value="HD/PDEase_dom"/>
</dbReference>
<evidence type="ECO:0000313" key="2">
    <source>
        <dbReference type="Proteomes" id="UP000065521"/>
    </source>
</evidence>
<comment type="caution">
    <text evidence="1">The sequence shown here is derived from an EMBL/GenBank/DDBJ whole genome shotgun (WGS) entry which is preliminary data.</text>
</comment>
<dbReference type="PANTHER" id="PTHR40202">
    <property type="match status" value="1"/>
</dbReference>
<dbReference type="AlphaFoldDB" id="A0A102LTA6"/>
<name>A0A102LTA6_9BURK</name>
<dbReference type="SUPFAM" id="SSF109604">
    <property type="entry name" value="HD-domain/PDEase-like"/>
    <property type="match status" value="1"/>
</dbReference>
<dbReference type="PANTHER" id="PTHR40202:SF1">
    <property type="entry name" value="HD DOMAIN-CONTAINING PROTEIN"/>
    <property type="match status" value="1"/>
</dbReference>
<dbReference type="EMBL" id="LOTN01000054">
    <property type="protein sequence ID" value="KUZ84702.1"/>
    <property type="molecule type" value="Genomic_DNA"/>
</dbReference>
<sequence length="183" mass="20335">MALTLEEIRGLYREHGHVAYSGEPVTQLEHALQSGLLAEEAGVDDALVAAAFLHDLGHLLNRQGETPSARGIDDLHQYYVLPFLRPLLSDAVLEPIRLHVDAKRCLCRTDAGYFECLSPDSVRSLALQGGVFSEEEAAAFLRRPFAGDALRLRRWDDMAKVEGKATPDLDHYMEIVARQVRTA</sequence>
<dbReference type="NCBIfam" id="TIGR03276">
    <property type="entry name" value="Phn-HD"/>
    <property type="match status" value="1"/>
</dbReference>
<dbReference type="RefSeq" id="WP_059636354.1">
    <property type="nucleotide sequence ID" value="NZ_LOTK01000089.1"/>
</dbReference>
<dbReference type="GO" id="GO:0016787">
    <property type="term" value="F:hydrolase activity"/>
    <property type="evidence" value="ECO:0007669"/>
    <property type="project" value="UniProtKB-KW"/>
</dbReference>
<gene>
    <name evidence="1" type="ORF">WI38_25875</name>
</gene>
<accession>A0A102LTA6</accession>
<keyword evidence="1" id="KW-0378">Hydrolase</keyword>
<dbReference type="CDD" id="cd00077">
    <property type="entry name" value="HDc"/>
    <property type="match status" value="1"/>
</dbReference>
<proteinExistence type="predicted"/>
<reference evidence="1 2" key="1">
    <citation type="submission" date="2015-11" db="EMBL/GenBank/DDBJ databases">
        <title>Expanding the genomic diversity of Burkholderia species for the development of highly accurate diagnostics.</title>
        <authorList>
            <person name="Sahl J."/>
            <person name="Keim P."/>
            <person name="Wagner D."/>
        </authorList>
    </citation>
    <scope>NUCLEOTIDE SEQUENCE [LARGE SCALE GENOMIC DNA]</scope>
    <source>
        <strain evidence="1 2">RF32-BP4</strain>
    </source>
</reference>
<protein>
    <submittedName>
        <fullName evidence="1">Phosphohydrolase</fullName>
    </submittedName>
</protein>
<dbReference type="InterPro" id="IPR017670">
    <property type="entry name" value="Phosphonate_degrad-assoc"/>
</dbReference>
<organism evidence="1 2">
    <name type="scientific">Burkholderia ubonensis</name>
    <dbReference type="NCBI Taxonomy" id="101571"/>
    <lineage>
        <taxon>Bacteria</taxon>
        <taxon>Pseudomonadati</taxon>
        <taxon>Pseudomonadota</taxon>
        <taxon>Betaproteobacteria</taxon>
        <taxon>Burkholderiales</taxon>
        <taxon>Burkholderiaceae</taxon>
        <taxon>Burkholderia</taxon>
        <taxon>Burkholderia cepacia complex</taxon>
    </lineage>
</organism>
<evidence type="ECO:0000313" key="1">
    <source>
        <dbReference type="EMBL" id="KUZ84702.1"/>
    </source>
</evidence>
<dbReference type="Gene3D" id="1.10.3210.10">
    <property type="entry name" value="Hypothetical protein af1432"/>
    <property type="match status" value="1"/>
</dbReference>
<dbReference type="Proteomes" id="UP000065521">
    <property type="component" value="Unassembled WGS sequence"/>
</dbReference>
<dbReference type="InterPro" id="IPR052567">
    <property type="entry name" value="OP_Dioxygenase"/>
</dbReference>